<feature type="binding site" evidence="10">
    <location>
        <position position="292"/>
    </location>
    <ligand>
        <name>substrate</name>
    </ligand>
</feature>
<keyword evidence="8 10" id="KW-0664">Pyridoxine biosynthesis</keyword>
<proteinExistence type="inferred from homology"/>
<keyword evidence="3 10" id="KW-0862">Zinc</keyword>
<dbReference type="GO" id="GO:0000287">
    <property type="term" value="F:magnesium ion binding"/>
    <property type="evidence" value="ECO:0007669"/>
    <property type="project" value="UniProtKB-UniRule"/>
</dbReference>
<dbReference type="SUPFAM" id="SSF53659">
    <property type="entry name" value="Isocitrate/Isopropylmalate dehydrogenase-like"/>
    <property type="match status" value="1"/>
</dbReference>
<evidence type="ECO:0000256" key="8">
    <source>
        <dbReference type="ARBA" id="ARBA00023096"/>
    </source>
</evidence>
<feature type="binding site" evidence="10">
    <location>
        <position position="266"/>
    </location>
    <ligand>
        <name>a divalent metal cation</name>
        <dbReference type="ChEBI" id="CHEBI:60240"/>
        <note>ligand shared between dimeric partners</note>
    </ligand>
</feature>
<comment type="caution">
    <text evidence="12">The sequence shown here is derived from an EMBL/GenBank/DDBJ whole genome shotgun (WGS) entry which is preliminary data.</text>
</comment>
<keyword evidence="6 10" id="KW-0560">Oxidoreductase</keyword>
<organism evidence="12 13">
    <name type="scientific">Dyella soli</name>
    <dbReference type="NCBI Taxonomy" id="522319"/>
    <lineage>
        <taxon>Bacteria</taxon>
        <taxon>Pseudomonadati</taxon>
        <taxon>Pseudomonadota</taxon>
        <taxon>Gammaproteobacteria</taxon>
        <taxon>Lysobacterales</taxon>
        <taxon>Rhodanobacteraceae</taxon>
        <taxon>Dyella</taxon>
    </lineage>
</organism>
<feature type="binding site" evidence="10">
    <location>
        <position position="274"/>
    </location>
    <ligand>
        <name>substrate</name>
    </ligand>
</feature>
<comment type="miscellaneous">
    <text evidence="10">The active site is located at the dimer interface.</text>
</comment>
<evidence type="ECO:0000256" key="5">
    <source>
        <dbReference type="ARBA" id="ARBA00022857"/>
    </source>
</evidence>
<dbReference type="Proteomes" id="UP000291822">
    <property type="component" value="Unassembled WGS sequence"/>
</dbReference>
<dbReference type="GO" id="GO:0050897">
    <property type="term" value="F:cobalt ion binding"/>
    <property type="evidence" value="ECO:0007669"/>
    <property type="project" value="UniProtKB-UniRule"/>
</dbReference>
<dbReference type="GO" id="GO:0051287">
    <property type="term" value="F:NAD binding"/>
    <property type="evidence" value="ECO:0007669"/>
    <property type="project" value="InterPro"/>
</dbReference>
<evidence type="ECO:0000256" key="6">
    <source>
        <dbReference type="ARBA" id="ARBA00023002"/>
    </source>
</evidence>
<gene>
    <name evidence="10 12" type="primary">pdxA</name>
    <name evidence="12" type="ORF">EZM97_30940</name>
</gene>
<feature type="binding site" evidence="10">
    <location>
        <position position="166"/>
    </location>
    <ligand>
        <name>a divalent metal cation</name>
        <dbReference type="ChEBI" id="CHEBI:60240"/>
        <note>ligand shared between dimeric partners</note>
    </ligand>
</feature>
<comment type="subunit">
    <text evidence="10">Homodimer.</text>
</comment>
<dbReference type="Pfam" id="PF04166">
    <property type="entry name" value="PdxA"/>
    <property type="match status" value="1"/>
</dbReference>
<dbReference type="RefSeq" id="WP_131412055.1">
    <property type="nucleotide sequence ID" value="NZ_SJTG01000005.1"/>
</dbReference>
<dbReference type="InterPro" id="IPR037510">
    <property type="entry name" value="PdxA"/>
</dbReference>
<evidence type="ECO:0000256" key="3">
    <source>
        <dbReference type="ARBA" id="ARBA00022833"/>
    </source>
</evidence>
<dbReference type="GO" id="GO:0008615">
    <property type="term" value="P:pyridoxine biosynthetic process"/>
    <property type="evidence" value="ECO:0007669"/>
    <property type="project" value="UniProtKB-UniRule"/>
</dbReference>
<evidence type="ECO:0000256" key="1">
    <source>
        <dbReference type="ARBA" id="ARBA00022490"/>
    </source>
</evidence>
<reference evidence="12 13" key="1">
    <citation type="submission" date="2019-02" db="EMBL/GenBank/DDBJ databases">
        <title>Dyella amyloliquefaciens sp. nov., isolated from forest soil.</title>
        <authorList>
            <person name="Gao Z.-H."/>
            <person name="Qiu L.-H."/>
        </authorList>
    </citation>
    <scope>NUCLEOTIDE SEQUENCE [LARGE SCALE GENOMIC DNA]</scope>
    <source>
        <strain evidence="12 13">KACC 12747</strain>
    </source>
</reference>
<feature type="binding site" evidence="10">
    <location>
        <position position="137"/>
    </location>
    <ligand>
        <name>substrate</name>
    </ligand>
</feature>
<sequence>MTNLALPRLAVTAGEPAGIGPELLIRLAASSLAANFVAITDRDLLLRAAARCGASIELIEDDGAPLRQRRAGQLCVRHVALGTRETPGQPDPRNAAHVLATLAEAADGCAAGRYAAVVTAPLQKSSINDAGIPFSGHTEFFAGRAHADVVMMLASPELRVALATTHLPLASVPAAITQESLERVLRIVHRELRDTFGLAEPRIGVLGLNPHAGEGGHLGREEIDTMIPALDRLRREGMQLLGPLPADTAFVPAQRERYDAVLAMYHDQALPVLKSEAFDRTVNLTLGLPFIRTSVDHGTALDLAGTGRGDPSSLIAAATMALDLVARRATRSPSSPRGAGRGEGSTSQGLP</sequence>
<keyword evidence="13" id="KW-1185">Reference proteome</keyword>
<comment type="catalytic activity">
    <reaction evidence="10">
        <text>4-(phosphooxy)-L-threonine + NAD(+) = 3-amino-2-oxopropyl phosphate + CO2 + NADH</text>
        <dbReference type="Rhea" id="RHEA:32275"/>
        <dbReference type="ChEBI" id="CHEBI:16526"/>
        <dbReference type="ChEBI" id="CHEBI:57279"/>
        <dbReference type="ChEBI" id="CHEBI:57540"/>
        <dbReference type="ChEBI" id="CHEBI:57945"/>
        <dbReference type="ChEBI" id="CHEBI:58452"/>
        <dbReference type="EC" id="1.1.1.262"/>
    </reaction>
</comment>
<dbReference type="EC" id="1.1.1.262" evidence="10"/>
<comment type="cofactor">
    <cofactor evidence="10">
        <name>Zn(2+)</name>
        <dbReference type="ChEBI" id="CHEBI:29105"/>
    </cofactor>
    <cofactor evidence="10">
        <name>Mg(2+)</name>
        <dbReference type="ChEBI" id="CHEBI:18420"/>
    </cofactor>
    <cofactor evidence="10">
        <name>Co(2+)</name>
        <dbReference type="ChEBI" id="CHEBI:48828"/>
    </cofactor>
    <text evidence="10">Binds 1 divalent metal cation per subunit. Can use ions such as Zn(2+), Mg(2+) or Co(2+).</text>
</comment>
<dbReference type="EMBL" id="SJTG01000005">
    <property type="protein sequence ID" value="TCI07033.1"/>
    <property type="molecule type" value="Genomic_DNA"/>
</dbReference>
<evidence type="ECO:0000256" key="7">
    <source>
        <dbReference type="ARBA" id="ARBA00023027"/>
    </source>
</evidence>
<accession>A0A4R0YFU2</accession>
<name>A0A4R0YFU2_9GAMM</name>
<keyword evidence="4 10" id="KW-0460">Magnesium</keyword>
<keyword evidence="5 10" id="KW-0521">NADP</keyword>
<dbReference type="GO" id="GO:0008270">
    <property type="term" value="F:zinc ion binding"/>
    <property type="evidence" value="ECO:0007669"/>
    <property type="project" value="UniProtKB-UniRule"/>
</dbReference>
<dbReference type="NCBIfam" id="TIGR00557">
    <property type="entry name" value="pdxA"/>
    <property type="match status" value="1"/>
</dbReference>
<dbReference type="GO" id="GO:0005737">
    <property type="term" value="C:cytoplasm"/>
    <property type="evidence" value="ECO:0007669"/>
    <property type="project" value="UniProtKB-SubCell"/>
</dbReference>
<dbReference type="GO" id="GO:0042823">
    <property type="term" value="P:pyridoxal phosphate biosynthetic process"/>
    <property type="evidence" value="ECO:0007669"/>
    <property type="project" value="UniProtKB-UniRule"/>
</dbReference>
<dbReference type="UniPathway" id="UPA00244">
    <property type="reaction ID" value="UER00312"/>
</dbReference>
<evidence type="ECO:0000256" key="4">
    <source>
        <dbReference type="ARBA" id="ARBA00022842"/>
    </source>
</evidence>
<dbReference type="GO" id="GO:0050570">
    <property type="term" value="F:4-hydroxythreonine-4-phosphate dehydrogenase activity"/>
    <property type="evidence" value="ECO:0007669"/>
    <property type="project" value="UniProtKB-UniRule"/>
</dbReference>
<evidence type="ECO:0000313" key="12">
    <source>
        <dbReference type="EMBL" id="TCI07033.1"/>
    </source>
</evidence>
<feature type="binding site" evidence="10">
    <location>
        <position position="283"/>
    </location>
    <ligand>
        <name>substrate</name>
    </ligand>
</feature>
<protein>
    <recommendedName>
        <fullName evidence="10">4-hydroxythreonine-4-phosphate dehydrogenase</fullName>
        <ecNumber evidence="10">1.1.1.262</ecNumber>
    </recommendedName>
    <alternativeName>
        <fullName evidence="10">4-(phosphohydroxy)-L-threonine dehydrogenase</fullName>
    </alternativeName>
</protein>
<evidence type="ECO:0000256" key="11">
    <source>
        <dbReference type="SAM" id="MobiDB-lite"/>
    </source>
</evidence>
<comment type="pathway">
    <text evidence="10">Cofactor biosynthesis; pyridoxine 5'-phosphate biosynthesis; pyridoxine 5'-phosphate from D-erythrose 4-phosphate: step 4/5.</text>
</comment>
<keyword evidence="9 10" id="KW-0170">Cobalt</keyword>
<dbReference type="HAMAP" id="MF_00536">
    <property type="entry name" value="PdxA"/>
    <property type="match status" value="1"/>
</dbReference>
<comment type="similarity">
    <text evidence="10">Belongs to the PdxA family.</text>
</comment>
<keyword evidence="1 10" id="KW-0963">Cytoplasm</keyword>
<keyword evidence="2 10" id="KW-0479">Metal-binding</keyword>
<dbReference type="PANTHER" id="PTHR30004">
    <property type="entry name" value="4-HYDROXYTHREONINE-4-PHOSPHATE DEHYDROGENASE"/>
    <property type="match status" value="1"/>
</dbReference>
<feature type="binding site" evidence="10">
    <location>
        <position position="211"/>
    </location>
    <ligand>
        <name>a divalent metal cation</name>
        <dbReference type="ChEBI" id="CHEBI:60240"/>
        <note>ligand shared between dimeric partners</note>
    </ligand>
</feature>
<evidence type="ECO:0000256" key="2">
    <source>
        <dbReference type="ARBA" id="ARBA00022723"/>
    </source>
</evidence>
<evidence type="ECO:0000313" key="13">
    <source>
        <dbReference type="Proteomes" id="UP000291822"/>
    </source>
</evidence>
<feature type="region of interest" description="Disordered" evidence="11">
    <location>
        <begin position="328"/>
        <end position="351"/>
    </location>
</feature>
<dbReference type="PANTHER" id="PTHR30004:SF5">
    <property type="entry name" value="4-HYDROXYTHREONINE-4-PHOSPHATE DEHYDROGENASE"/>
    <property type="match status" value="1"/>
</dbReference>
<evidence type="ECO:0000256" key="9">
    <source>
        <dbReference type="ARBA" id="ARBA00023285"/>
    </source>
</evidence>
<feature type="binding site" evidence="10">
    <location>
        <position position="138"/>
    </location>
    <ligand>
        <name>substrate</name>
    </ligand>
</feature>
<dbReference type="InterPro" id="IPR005255">
    <property type="entry name" value="PdxA_fam"/>
</dbReference>
<evidence type="ECO:0000256" key="10">
    <source>
        <dbReference type="HAMAP-Rule" id="MF_00536"/>
    </source>
</evidence>
<comment type="function">
    <text evidence="10">Catalyzes the NAD(P)-dependent oxidation of 4-(phosphooxy)-L-threonine (HTP) into 2-amino-3-oxo-4-(phosphooxy)butyric acid which spontaneously decarboxylates to form 3-amino-2-oxopropyl phosphate (AHAP).</text>
</comment>
<dbReference type="Gene3D" id="3.40.718.10">
    <property type="entry name" value="Isopropylmalate Dehydrogenase"/>
    <property type="match status" value="1"/>
</dbReference>
<comment type="subcellular location">
    <subcellularLocation>
        <location evidence="10">Cytoplasm</location>
    </subcellularLocation>
</comment>
<dbReference type="AlphaFoldDB" id="A0A4R0YFU2"/>
<keyword evidence="7 10" id="KW-0520">NAD</keyword>